<dbReference type="GO" id="GO:0008818">
    <property type="term" value="F:cobalamin 5'-phosphate synthase activity"/>
    <property type="evidence" value="ECO:0007669"/>
    <property type="project" value="UniProtKB-UniRule"/>
</dbReference>
<dbReference type="GO" id="GO:0051073">
    <property type="term" value="F:adenosylcobinamide-GDP ribazoletransferase activity"/>
    <property type="evidence" value="ECO:0007669"/>
    <property type="project" value="UniProtKB-UniRule"/>
</dbReference>
<evidence type="ECO:0000256" key="2">
    <source>
        <dbReference type="ARBA" id="ARBA00004651"/>
    </source>
</evidence>
<name>A0A1V2ZVX5_9GAMM</name>
<dbReference type="NCBIfam" id="TIGR00317">
    <property type="entry name" value="cobS"/>
    <property type="match status" value="1"/>
</dbReference>
<dbReference type="OrthoDB" id="9794626at2"/>
<dbReference type="Pfam" id="PF02654">
    <property type="entry name" value="CobS"/>
    <property type="match status" value="1"/>
</dbReference>
<feature type="transmembrane region" description="Helical" evidence="19">
    <location>
        <begin position="146"/>
        <end position="167"/>
    </location>
</feature>
<feature type="transmembrane region" description="Helical" evidence="19">
    <location>
        <begin position="121"/>
        <end position="141"/>
    </location>
</feature>
<feature type="transmembrane region" description="Helical" evidence="19">
    <location>
        <begin position="42"/>
        <end position="63"/>
    </location>
</feature>
<reference evidence="20 21" key="1">
    <citation type="submission" date="2017-02" db="EMBL/GenBank/DDBJ databases">
        <title>Genomic diversity within the haloalkaliphilic genus Thioalkalivibrio.</title>
        <authorList>
            <person name="Ahn A.-C."/>
            <person name="Meier-Kolthoff J."/>
            <person name="Overmars L."/>
            <person name="Richter M."/>
            <person name="Woyke T."/>
            <person name="Sorokin D.Y."/>
            <person name="Muyzer G."/>
        </authorList>
    </citation>
    <scope>NUCLEOTIDE SEQUENCE [LARGE SCALE GENOMIC DNA]</scope>
    <source>
        <strain evidence="20 21">HL17</strain>
    </source>
</reference>
<keyword evidence="7 19" id="KW-1003">Cell membrane</keyword>
<dbReference type="STRING" id="252474.B1A74_12105"/>
<dbReference type="InterPro" id="IPR003805">
    <property type="entry name" value="CobS"/>
</dbReference>
<keyword evidence="12 19" id="KW-1133">Transmembrane helix</keyword>
<comment type="function">
    <text evidence="14 19">Joins adenosylcobinamide-GDP and alpha-ribazole to generate adenosylcobalamin (Ado-cobalamin). Also synthesizes adenosylcobalamin 5'-phosphate from adenosylcobinamide-GDP and alpha-ribazole 5'-phosphate.</text>
</comment>
<evidence type="ECO:0000256" key="5">
    <source>
        <dbReference type="ARBA" id="ARBA00013200"/>
    </source>
</evidence>
<evidence type="ECO:0000256" key="9">
    <source>
        <dbReference type="ARBA" id="ARBA00022679"/>
    </source>
</evidence>
<gene>
    <name evidence="19" type="primary">cobS</name>
    <name evidence="20" type="ORF">B1A74_12105</name>
</gene>
<dbReference type="UniPathway" id="UPA00148">
    <property type="reaction ID" value="UER00238"/>
</dbReference>
<dbReference type="EC" id="2.7.8.26" evidence="5 19"/>
<evidence type="ECO:0000256" key="14">
    <source>
        <dbReference type="ARBA" id="ARBA00025228"/>
    </source>
</evidence>
<evidence type="ECO:0000256" key="13">
    <source>
        <dbReference type="ARBA" id="ARBA00023136"/>
    </source>
</evidence>
<dbReference type="AlphaFoldDB" id="A0A1V2ZVX5"/>
<evidence type="ECO:0000313" key="21">
    <source>
        <dbReference type="Proteomes" id="UP000189177"/>
    </source>
</evidence>
<dbReference type="RefSeq" id="WP_077244778.1">
    <property type="nucleotide sequence ID" value="NZ_MUZR01000056.1"/>
</dbReference>
<evidence type="ECO:0000256" key="16">
    <source>
        <dbReference type="ARBA" id="ARBA00032853"/>
    </source>
</evidence>
<organism evidence="20 21">
    <name type="scientific">Thioalkalivibrio halophilus</name>
    <dbReference type="NCBI Taxonomy" id="252474"/>
    <lineage>
        <taxon>Bacteria</taxon>
        <taxon>Pseudomonadati</taxon>
        <taxon>Pseudomonadota</taxon>
        <taxon>Gammaproteobacteria</taxon>
        <taxon>Chromatiales</taxon>
        <taxon>Ectothiorhodospiraceae</taxon>
        <taxon>Thioalkalivibrio</taxon>
    </lineage>
</organism>
<comment type="pathway">
    <text evidence="3 19">Cofactor biosynthesis; adenosylcobalamin biosynthesis; adenosylcobalamin from cob(II)yrinate a,c-diamide: step 7/7.</text>
</comment>
<keyword evidence="9 19" id="KW-0808">Transferase</keyword>
<keyword evidence="13 19" id="KW-0472">Membrane</keyword>
<evidence type="ECO:0000256" key="11">
    <source>
        <dbReference type="ARBA" id="ARBA00022842"/>
    </source>
</evidence>
<accession>A0A1V2ZVX5</accession>
<dbReference type="HAMAP" id="MF_00719">
    <property type="entry name" value="CobS"/>
    <property type="match status" value="1"/>
</dbReference>
<evidence type="ECO:0000256" key="8">
    <source>
        <dbReference type="ARBA" id="ARBA00022573"/>
    </source>
</evidence>
<dbReference type="GO" id="GO:0005886">
    <property type="term" value="C:plasma membrane"/>
    <property type="evidence" value="ECO:0007669"/>
    <property type="project" value="UniProtKB-SubCell"/>
</dbReference>
<comment type="catalytic activity">
    <reaction evidence="17 19">
        <text>alpha-ribazole + adenosylcob(III)inamide-GDP = adenosylcob(III)alamin + GMP + H(+)</text>
        <dbReference type="Rhea" id="RHEA:16049"/>
        <dbReference type="ChEBI" id="CHEBI:10329"/>
        <dbReference type="ChEBI" id="CHEBI:15378"/>
        <dbReference type="ChEBI" id="CHEBI:18408"/>
        <dbReference type="ChEBI" id="CHEBI:58115"/>
        <dbReference type="ChEBI" id="CHEBI:60487"/>
        <dbReference type="EC" id="2.7.8.26"/>
    </reaction>
</comment>
<comment type="catalytic activity">
    <reaction evidence="18 19">
        <text>alpha-ribazole 5'-phosphate + adenosylcob(III)inamide-GDP = adenosylcob(III)alamin 5'-phosphate + GMP + H(+)</text>
        <dbReference type="Rhea" id="RHEA:23560"/>
        <dbReference type="ChEBI" id="CHEBI:15378"/>
        <dbReference type="ChEBI" id="CHEBI:57918"/>
        <dbReference type="ChEBI" id="CHEBI:58115"/>
        <dbReference type="ChEBI" id="CHEBI:60487"/>
        <dbReference type="ChEBI" id="CHEBI:60493"/>
        <dbReference type="EC" id="2.7.8.26"/>
    </reaction>
</comment>
<evidence type="ECO:0000313" key="20">
    <source>
        <dbReference type="EMBL" id="OOC09239.1"/>
    </source>
</evidence>
<comment type="similarity">
    <text evidence="4 19">Belongs to the CobS family.</text>
</comment>
<evidence type="ECO:0000256" key="1">
    <source>
        <dbReference type="ARBA" id="ARBA00001946"/>
    </source>
</evidence>
<evidence type="ECO:0000256" key="10">
    <source>
        <dbReference type="ARBA" id="ARBA00022692"/>
    </source>
</evidence>
<dbReference type="PANTHER" id="PTHR34148">
    <property type="entry name" value="ADENOSYLCOBINAMIDE-GDP RIBAZOLETRANSFERASE"/>
    <property type="match status" value="1"/>
</dbReference>
<evidence type="ECO:0000256" key="4">
    <source>
        <dbReference type="ARBA" id="ARBA00010561"/>
    </source>
</evidence>
<evidence type="ECO:0000256" key="3">
    <source>
        <dbReference type="ARBA" id="ARBA00004663"/>
    </source>
</evidence>
<feature type="transmembrane region" description="Helical" evidence="19">
    <location>
        <begin position="187"/>
        <end position="205"/>
    </location>
</feature>
<dbReference type="EMBL" id="MUZR01000056">
    <property type="protein sequence ID" value="OOC09239.1"/>
    <property type="molecule type" value="Genomic_DNA"/>
</dbReference>
<dbReference type="PANTHER" id="PTHR34148:SF1">
    <property type="entry name" value="ADENOSYLCOBINAMIDE-GDP RIBAZOLETRANSFERASE"/>
    <property type="match status" value="1"/>
</dbReference>
<evidence type="ECO:0000256" key="12">
    <source>
        <dbReference type="ARBA" id="ARBA00022989"/>
    </source>
</evidence>
<keyword evidence="21" id="KW-1185">Reference proteome</keyword>
<evidence type="ECO:0000256" key="15">
    <source>
        <dbReference type="ARBA" id="ARBA00032605"/>
    </source>
</evidence>
<comment type="caution">
    <text evidence="20">The sequence shown here is derived from an EMBL/GenBank/DDBJ whole genome shotgun (WGS) entry which is preliminary data.</text>
</comment>
<protein>
    <recommendedName>
        <fullName evidence="6 19">Adenosylcobinamide-GDP ribazoletransferase</fullName>
        <ecNumber evidence="5 19">2.7.8.26</ecNumber>
    </recommendedName>
    <alternativeName>
        <fullName evidence="16 19">Cobalamin synthase</fullName>
    </alternativeName>
    <alternativeName>
        <fullName evidence="15 19">Cobalamin-5'-phosphate synthase</fullName>
    </alternativeName>
</protein>
<sequence length="262" mass="26474">MSRPATLAPLWLALVFLTRVPLPARLLPEAPRPEDAGRSLLFYPLVGLVLGLLLAAGGMLLALLPGAEPLLLAALVLAGWVAITGALHLDGLADTVDARVGSHGDPERARTIMKDPTSGPIAVATVMLVLLVKFAALVPLVAAAQWLALVIAVVLGRAALVLLFRLADYLNPAGLGADMAANLPERAAAGVLVATAIAVVILGVAGGLPGAIIALIAAGATVAALAAFFRRWLGGFTGDPAGATLETVEAVALVVMALTLTA</sequence>
<keyword evidence="8 19" id="KW-0169">Cobalamin biosynthesis</keyword>
<feature type="transmembrane region" description="Helical" evidence="19">
    <location>
        <begin position="70"/>
        <end position="89"/>
    </location>
</feature>
<evidence type="ECO:0000256" key="7">
    <source>
        <dbReference type="ARBA" id="ARBA00022475"/>
    </source>
</evidence>
<proteinExistence type="inferred from homology"/>
<comment type="cofactor">
    <cofactor evidence="1 19">
        <name>Mg(2+)</name>
        <dbReference type="ChEBI" id="CHEBI:18420"/>
    </cofactor>
</comment>
<keyword evidence="11 19" id="KW-0460">Magnesium</keyword>
<evidence type="ECO:0000256" key="17">
    <source>
        <dbReference type="ARBA" id="ARBA00048623"/>
    </source>
</evidence>
<comment type="subcellular location">
    <subcellularLocation>
        <location evidence="2 19">Cell membrane</location>
        <topology evidence="2 19">Multi-pass membrane protein</topology>
    </subcellularLocation>
</comment>
<evidence type="ECO:0000256" key="19">
    <source>
        <dbReference type="HAMAP-Rule" id="MF_00719"/>
    </source>
</evidence>
<evidence type="ECO:0000256" key="6">
    <source>
        <dbReference type="ARBA" id="ARBA00015850"/>
    </source>
</evidence>
<dbReference type="GO" id="GO:0009236">
    <property type="term" value="P:cobalamin biosynthetic process"/>
    <property type="evidence" value="ECO:0007669"/>
    <property type="project" value="UniProtKB-UniRule"/>
</dbReference>
<dbReference type="Proteomes" id="UP000189177">
    <property type="component" value="Unassembled WGS sequence"/>
</dbReference>
<feature type="transmembrane region" description="Helical" evidence="19">
    <location>
        <begin position="212"/>
        <end position="229"/>
    </location>
</feature>
<keyword evidence="10 19" id="KW-0812">Transmembrane</keyword>
<evidence type="ECO:0000256" key="18">
    <source>
        <dbReference type="ARBA" id="ARBA00049504"/>
    </source>
</evidence>